<evidence type="ECO:0000256" key="8">
    <source>
        <dbReference type="ARBA" id="ARBA00023049"/>
    </source>
</evidence>
<dbReference type="InterPro" id="IPR011989">
    <property type="entry name" value="ARM-like"/>
</dbReference>
<dbReference type="OrthoDB" id="139771at2157"/>
<dbReference type="GO" id="GO:0070006">
    <property type="term" value="F:metalloaminopeptidase activity"/>
    <property type="evidence" value="ECO:0007669"/>
    <property type="project" value="TreeGrafter"/>
</dbReference>
<dbReference type="Proteomes" id="UP000248410">
    <property type="component" value="Chromosome"/>
</dbReference>
<dbReference type="SUPFAM" id="SSF55486">
    <property type="entry name" value="Metalloproteases ('zincins'), catalytic domain"/>
    <property type="match status" value="1"/>
</dbReference>
<dbReference type="PRINTS" id="PR00756">
    <property type="entry name" value="ALADIPTASE"/>
</dbReference>
<dbReference type="Gene3D" id="1.10.390.10">
    <property type="entry name" value="Neutral Protease Domain 2"/>
    <property type="match status" value="1"/>
</dbReference>
<feature type="domain" description="Aminopeptidase N-like N-terminal" evidence="10">
    <location>
        <begin position="65"/>
        <end position="182"/>
    </location>
</feature>
<evidence type="ECO:0000256" key="7">
    <source>
        <dbReference type="ARBA" id="ARBA00022833"/>
    </source>
</evidence>
<dbReference type="Gene3D" id="2.60.40.1730">
    <property type="entry name" value="tricorn interacting facor f3 domain"/>
    <property type="match status" value="1"/>
</dbReference>
<comment type="similarity">
    <text evidence="2">Belongs to the peptidase M1 family.</text>
</comment>
<dbReference type="GO" id="GO:0005615">
    <property type="term" value="C:extracellular space"/>
    <property type="evidence" value="ECO:0007669"/>
    <property type="project" value="TreeGrafter"/>
</dbReference>
<dbReference type="Gene3D" id="1.25.10.10">
    <property type="entry name" value="Leucine-rich Repeat Variant"/>
    <property type="match status" value="1"/>
</dbReference>
<keyword evidence="4" id="KW-0645">Protease</keyword>
<dbReference type="InterPro" id="IPR016024">
    <property type="entry name" value="ARM-type_fold"/>
</dbReference>
<dbReference type="GO" id="GO:0008270">
    <property type="term" value="F:zinc ion binding"/>
    <property type="evidence" value="ECO:0007669"/>
    <property type="project" value="InterPro"/>
</dbReference>
<keyword evidence="12" id="KW-1185">Reference proteome</keyword>
<evidence type="ECO:0000259" key="10">
    <source>
        <dbReference type="Pfam" id="PF17900"/>
    </source>
</evidence>
<protein>
    <submittedName>
        <fullName evidence="11">Peptidase M1</fullName>
    </submittedName>
</protein>
<name>A0A2U9IJX0_9CREN</name>
<proteinExistence type="inferred from homology"/>
<dbReference type="Pfam" id="PF01433">
    <property type="entry name" value="Peptidase_M1"/>
    <property type="match status" value="1"/>
</dbReference>
<dbReference type="InterPro" id="IPR001930">
    <property type="entry name" value="Peptidase_M1"/>
</dbReference>
<dbReference type="Pfam" id="PF17900">
    <property type="entry name" value="Peptidase_M1_N"/>
    <property type="match status" value="1"/>
</dbReference>
<dbReference type="KEGG" id="asul:DFR86_01440"/>
<dbReference type="SUPFAM" id="SSF63737">
    <property type="entry name" value="Leukotriene A4 hydrolase N-terminal domain"/>
    <property type="match status" value="1"/>
</dbReference>
<keyword evidence="7" id="KW-0862">Zinc</keyword>
<feature type="domain" description="Peptidase M1 membrane alanine aminopeptidase" evidence="9">
    <location>
        <begin position="215"/>
        <end position="422"/>
    </location>
</feature>
<evidence type="ECO:0000313" key="12">
    <source>
        <dbReference type="Proteomes" id="UP000248410"/>
    </source>
</evidence>
<dbReference type="GO" id="GO:0005737">
    <property type="term" value="C:cytoplasm"/>
    <property type="evidence" value="ECO:0007669"/>
    <property type="project" value="TreeGrafter"/>
</dbReference>
<evidence type="ECO:0000256" key="3">
    <source>
        <dbReference type="ARBA" id="ARBA00022438"/>
    </source>
</evidence>
<dbReference type="InterPro" id="IPR045357">
    <property type="entry name" value="Aminopeptidase_N-like_N"/>
</dbReference>
<organism evidence="11 12">
    <name type="scientific">Acidianus sulfidivorans JP7</name>
    <dbReference type="NCBI Taxonomy" id="619593"/>
    <lineage>
        <taxon>Archaea</taxon>
        <taxon>Thermoproteota</taxon>
        <taxon>Thermoprotei</taxon>
        <taxon>Sulfolobales</taxon>
        <taxon>Sulfolobaceae</taxon>
        <taxon>Acidianus</taxon>
    </lineage>
</organism>
<keyword evidence="6" id="KW-0378">Hydrolase</keyword>
<dbReference type="InterPro" id="IPR027268">
    <property type="entry name" value="Peptidase_M4/M1_CTD_sf"/>
</dbReference>
<dbReference type="AlphaFoldDB" id="A0A2U9IJX0"/>
<dbReference type="GO" id="GO:0042277">
    <property type="term" value="F:peptide binding"/>
    <property type="evidence" value="ECO:0007669"/>
    <property type="project" value="TreeGrafter"/>
</dbReference>
<dbReference type="EMBL" id="CP029288">
    <property type="protein sequence ID" value="AWR96339.1"/>
    <property type="molecule type" value="Genomic_DNA"/>
</dbReference>
<dbReference type="PANTHER" id="PTHR11533:SF174">
    <property type="entry name" value="PUROMYCIN-SENSITIVE AMINOPEPTIDASE-RELATED"/>
    <property type="match status" value="1"/>
</dbReference>
<keyword evidence="5" id="KW-0479">Metal-binding</keyword>
<evidence type="ECO:0000256" key="1">
    <source>
        <dbReference type="ARBA" id="ARBA00001947"/>
    </source>
</evidence>
<dbReference type="InterPro" id="IPR042097">
    <property type="entry name" value="Aminopeptidase_N-like_N_sf"/>
</dbReference>
<evidence type="ECO:0000256" key="6">
    <source>
        <dbReference type="ARBA" id="ARBA00022801"/>
    </source>
</evidence>
<evidence type="ECO:0000259" key="9">
    <source>
        <dbReference type="Pfam" id="PF01433"/>
    </source>
</evidence>
<sequence length="737" mass="85345">MVLDRIGKDYILKEYTLNYPKNYTFNIRHCIYTLEINENVIRGKAEVLCNGENVELDAVHFNLLNVKVDGKNANYYYDGKKLTIKDKVENKIEIEYEVKPTQGIRFINLGDYYEISTVGEVDQSGNWIPSINYPGVKYTTEFIIKVKKPYVAISNGELKERTDEGEYSIYHWVMNIPHSSYLNSIAIGIFSEFKDSINGIPLEYYLPKGYEDYAWNLSVTKEAMKFFTSYIGDYPYSRYAQVVLFSMNGGMEYISSTHLTWRVLHDKIADKNYSADSLIAHELAHQWFGDLITTKDWSNIWLNEGFASYFEAMFIEYYKGKEEFIYNLYSKLKVYLEETEKYTRPIVTRYYKWGDELFDRHTYNKGALVLNMLRNYLGDEVFKEGIREYIKRYKFKNTDTEDFKKVMEEVSGKDLTWIFDQFIYSAGHPIVNVNQDGNKINVSIQDFQIPLEIKHEGKVTIITDSNATFEGSYVCVDPKFKVLAEINDNQSEENLILESKDSEDVICRIRAVKSLSRFSDIKAIQALKDRLNDFWGVAYESALSLGKIQNDDALNVLIQTKIDNPKVKVGVAKALGNFKFNQKAKDYLLSLLNEESYHIKAEAIVSLGKINIIDTKDEIIKHFEDKSYIDLVPSAVIEALSYFGDDDSYKFILEKGVRNKSEPIRASSARHIWRFGNKSLEILKFLLKDPSPIVRGNAIRAINDLKAHSLLKEVVENEDETYTNRSLALRFLSKSNQ</sequence>
<dbReference type="InterPro" id="IPR050344">
    <property type="entry name" value="Peptidase_M1_aminopeptidases"/>
</dbReference>
<keyword evidence="3" id="KW-0031">Aminopeptidase</keyword>
<reference evidence="11 12" key="1">
    <citation type="submission" date="2018-05" db="EMBL/GenBank/DDBJ databases">
        <title>Complete Genome Sequences of Extremely Thermoacidophilic, Metal-Mobilizing Type-Strain Members of the Archaeal Family Sulfolobaceae: Acidianus brierleyi DSM-1651T, Acidianus sulfidivorans DSM-18786T, Metallosphaera hakonensis DSM-7519T, and Metallosphaera prunae DSM-10039T.</title>
        <authorList>
            <person name="Counts J.A."/>
            <person name="Kelly R.M."/>
        </authorList>
    </citation>
    <scope>NUCLEOTIDE SEQUENCE [LARGE SCALE GENOMIC DNA]</scope>
    <source>
        <strain evidence="11 12">JP7</strain>
    </source>
</reference>
<accession>A0A2U9IJX0</accession>
<dbReference type="CDD" id="cd09603">
    <property type="entry name" value="M1_APN_like"/>
    <property type="match status" value="1"/>
</dbReference>
<dbReference type="GO" id="GO:0006508">
    <property type="term" value="P:proteolysis"/>
    <property type="evidence" value="ECO:0007669"/>
    <property type="project" value="UniProtKB-KW"/>
</dbReference>
<evidence type="ECO:0000313" key="11">
    <source>
        <dbReference type="EMBL" id="AWR96339.1"/>
    </source>
</evidence>
<dbReference type="SUPFAM" id="SSF48371">
    <property type="entry name" value="ARM repeat"/>
    <property type="match status" value="1"/>
</dbReference>
<dbReference type="GO" id="GO:0016020">
    <property type="term" value="C:membrane"/>
    <property type="evidence" value="ECO:0007669"/>
    <property type="project" value="TreeGrafter"/>
</dbReference>
<dbReference type="Pfam" id="PF13646">
    <property type="entry name" value="HEAT_2"/>
    <property type="match status" value="1"/>
</dbReference>
<keyword evidence="8" id="KW-0482">Metalloprotease</keyword>
<dbReference type="PANTHER" id="PTHR11533">
    <property type="entry name" value="PROTEASE M1 ZINC METALLOPROTEASE"/>
    <property type="match status" value="1"/>
</dbReference>
<evidence type="ECO:0000256" key="4">
    <source>
        <dbReference type="ARBA" id="ARBA00022670"/>
    </source>
</evidence>
<evidence type="ECO:0000256" key="2">
    <source>
        <dbReference type="ARBA" id="ARBA00010136"/>
    </source>
</evidence>
<comment type="cofactor">
    <cofactor evidence="1">
        <name>Zn(2+)</name>
        <dbReference type="ChEBI" id="CHEBI:29105"/>
    </cofactor>
</comment>
<dbReference type="GO" id="GO:0043171">
    <property type="term" value="P:peptide catabolic process"/>
    <property type="evidence" value="ECO:0007669"/>
    <property type="project" value="TreeGrafter"/>
</dbReference>
<dbReference type="RefSeq" id="WP_110379229.1">
    <property type="nucleotide sequence ID" value="NZ_CP029288.2"/>
</dbReference>
<dbReference type="GeneID" id="36836591"/>
<gene>
    <name evidence="11" type="ORF">DFR86_01440</name>
</gene>
<dbReference type="InterPro" id="IPR014782">
    <property type="entry name" value="Peptidase_M1_dom"/>
</dbReference>
<evidence type="ECO:0000256" key="5">
    <source>
        <dbReference type="ARBA" id="ARBA00022723"/>
    </source>
</evidence>